<dbReference type="Proteomes" id="UP000018467">
    <property type="component" value="Unassembled WGS sequence"/>
</dbReference>
<name>A0A3B1ICU8_ASTMX</name>
<dbReference type="GeneID" id="125801583"/>
<dbReference type="Pfam" id="PF15185">
    <property type="entry name" value="BMF"/>
    <property type="match status" value="1"/>
</dbReference>
<evidence type="ECO:0000256" key="1">
    <source>
        <dbReference type="SAM" id="MobiDB-lite"/>
    </source>
</evidence>
<dbReference type="GO" id="GO:0016459">
    <property type="term" value="C:myosin complex"/>
    <property type="evidence" value="ECO:0007669"/>
    <property type="project" value="TreeGrafter"/>
</dbReference>
<dbReference type="GO" id="GO:0010507">
    <property type="term" value="P:negative regulation of autophagy"/>
    <property type="evidence" value="ECO:0007669"/>
    <property type="project" value="TreeGrafter"/>
</dbReference>
<keyword evidence="3" id="KW-1185">Reference proteome</keyword>
<reference evidence="2" key="3">
    <citation type="submission" date="2025-08" db="UniProtKB">
        <authorList>
            <consortium name="Ensembl"/>
        </authorList>
    </citation>
    <scope>IDENTIFICATION</scope>
</reference>
<proteinExistence type="predicted"/>
<reference evidence="3" key="2">
    <citation type="journal article" date="2014" name="Nat. Commun.">
        <title>The cavefish genome reveals candidate genes for eye loss.</title>
        <authorList>
            <person name="McGaugh S.E."/>
            <person name="Gross J.B."/>
            <person name="Aken B."/>
            <person name="Blin M."/>
            <person name="Borowsky R."/>
            <person name="Chalopin D."/>
            <person name="Hinaux H."/>
            <person name="Jeffery W.R."/>
            <person name="Keene A."/>
            <person name="Ma L."/>
            <person name="Minx P."/>
            <person name="Murphy D."/>
            <person name="O'Quin K.E."/>
            <person name="Retaux S."/>
            <person name="Rohner N."/>
            <person name="Searle S.M."/>
            <person name="Stahl B.A."/>
            <person name="Tabin C."/>
            <person name="Volff J.N."/>
            <person name="Yoshizawa M."/>
            <person name="Warren W.C."/>
        </authorList>
    </citation>
    <scope>NUCLEOTIDE SEQUENCE [LARGE SCALE GENOMIC DNA]</scope>
    <source>
        <strain evidence="3">female</strain>
    </source>
</reference>
<dbReference type="GeneTree" id="ENSGT00940000173326"/>
<sequence>MEDEEEDLPVVSQLGKPTEDRGTYNRATVNDNMPVVQTVPRYRATGSGPDASPSCGTTGPLNRPLHSTVGLGLVSSPTGSAEETRALLQSLLFFPEDFPAMSEPNLPAAREEEQEEEVEDGGRPDRKEEDAQEGMSVEVQIGRKLREIGDQFQQEHLEMFRQYQRAQMPGWWRLASTLFNALFPREAAGPGGALR</sequence>
<feature type="compositionally biased region" description="Basic and acidic residues" evidence="1">
    <location>
        <begin position="120"/>
        <end position="129"/>
    </location>
</feature>
<dbReference type="PANTHER" id="PTHR32014">
    <property type="entry name" value="BCL-2-MODIFYING FACTOR"/>
    <property type="match status" value="1"/>
</dbReference>
<evidence type="ECO:0008006" key="4">
    <source>
        <dbReference type="Google" id="ProtNLM"/>
    </source>
</evidence>
<organism evidence="2 3">
    <name type="scientific">Astyanax mexicanus</name>
    <name type="common">Blind cave fish</name>
    <name type="synonym">Astyanax fasciatus mexicanus</name>
    <dbReference type="NCBI Taxonomy" id="7994"/>
    <lineage>
        <taxon>Eukaryota</taxon>
        <taxon>Metazoa</taxon>
        <taxon>Chordata</taxon>
        <taxon>Craniata</taxon>
        <taxon>Vertebrata</taxon>
        <taxon>Euteleostomi</taxon>
        <taxon>Actinopterygii</taxon>
        <taxon>Neopterygii</taxon>
        <taxon>Teleostei</taxon>
        <taxon>Ostariophysi</taxon>
        <taxon>Characiformes</taxon>
        <taxon>Characoidei</taxon>
        <taxon>Acestrorhamphidae</taxon>
        <taxon>Acestrorhamphinae</taxon>
        <taxon>Astyanax</taxon>
    </lineage>
</organism>
<dbReference type="PANTHER" id="PTHR32014:SF3">
    <property type="entry name" value="BCL2-MODIFYING FACTOR 2"/>
    <property type="match status" value="1"/>
</dbReference>
<dbReference type="RefSeq" id="XP_049334358.1">
    <property type="nucleotide sequence ID" value="XM_049478401.1"/>
</dbReference>
<feature type="region of interest" description="Disordered" evidence="1">
    <location>
        <begin position="100"/>
        <end position="136"/>
    </location>
</feature>
<evidence type="ECO:0000313" key="3">
    <source>
        <dbReference type="Proteomes" id="UP000018467"/>
    </source>
</evidence>
<dbReference type="Bgee" id="ENSAMXG00000037123">
    <property type="expression patterns" value="Expressed in pharyngeal gill and 14 other cell types or tissues"/>
</dbReference>
<dbReference type="STRING" id="7994.ENSAMXP00000027415"/>
<dbReference type="GO" id="GO:0006915">
    <property type="term" value="P:apoptotic process"/>
    <property type="evidence" value="ECO:0007669"/>
    <property type="project" value="InterPro"/>
</dbReference>
<dbReference type="Ensembl" id="ENSAMXT00000036148.1">
    <property type="protein sequence ID" value="ENSAMXP00000027415.1"/>
    <property type="gene ID" value="ENSAMXG00000037123.1"/>
</dbReference>
<dbReference type="CTD" id="751764"/>
<dbReference type="AlphaFoldDB" id="A0A3B1ICU8"/>
<evidence type="ECO:0000313" key="2">
    <source>
        <dbReference type="Ensembl" id="ENSAMXP00000027415.1"/>
    </source>
</evidence>
<dbReference type="InterPro" id="IPR028192">
    <property type="entry name" value="BMF"/>
</dbReference>
<reference evidence="3" key="1">
    <citation type="submission" date="2013-03" db="EMBL/GenBank/DDBJ databases">
        <authorList>
            <person name="Jeffery W."/>
            <person name="Warren W."/>
            <person name="Wilson R.K."/>
        </authorList>
    </citation>
    <scope>NUCLEOTIDE SEQUENCE</scope>
    <source>
        <strain evidence="3">female</strain>
    </source>
</reference>
<feature type="region of interest" description="Disordered" evidence="1">
    <location>
        <begin position="1"/>
        <end position="63"/>
    </location>
</feature>
<dbReference type="KEGG" id="amex:125801583"/>
<accession>A0A3B1ICU8</accession>
<dbReference type="GO" id="GO:0043065">
    <property type="term" value="P:positive regulation of apoptotic process"/>
    <property type="evidence" value="ECO:0007669"/>
    <property type="project" value="TreeGrafter"/>
</dbReference>
<dbReference type="InParanoid" id="A0A3B1ICU8"/>
<reference evidence="2" key="4">
    <citation type="submission" date="2025-09" db="UniProtKB">
        <authorList>
            <consortium name="Ensembl"/>
        </authorList>
    </citation>
    <scope>IDENTIFICATION</scope>
</reference>
<protein>
    <recommendedName>
        <fullName evidence="4">BCL2 modifying factor 2</fullName>
    </recommendedName>
</protein>